<sequence length="423" mass="45482">MSSTRVASCRHCQVRRRRMQTRSCRPAAPAELAAGSLSLHSDATHLTQSHSSLALTPATHQSPMRAPATNTCIRRVNSVTSRSIELPRSSMASRCRPPVVRAMAAAACFFPVLLNLLLLPAAATASARRRPLFREYIGAEGQNVTFADVPVHPGVDFHFILAFAIDYAADAANASAPPRPTDGRFLVYWDEANLTPAAVAAAKRRGGCGGGDVRVALSLGGDTVNGANATFRASSVDVWVANAVVSLTDILTTYGLDGVDVDYEHFGERETPEVFAECVGRLVRALRALGVISFASIAPFANPDVQAHYGELWHRYGAEFEYVNFQFYAYDANTTVPQLLGYYDEQSRRYAGGGGKVLLAFGTDPASGGLGPGKGFFRACRALRRQGRLHGVFVWAADNSAADGFRYERVAQRFLAGAATGFT</sequence>
<dbReference type="AlphaFoldDB" id="A0A8T0UHJ8"/>
<keyword evidence="2" id="KW-0326">Glycosidase</keyword>
<dbReference type="PANTHER" id="PTHR46476:SF10">
    <property type="entry name" value="GH18 DOMAIN-CONTAINING PROTEIN"/>
    <property type="match status" value="1"/>
</dbReference>
<keyword evidence="6" id="KW-1185">Reference proteome</keyword>
<evidence type="ECO:0000313" key="5">
    <source>
        <dbReference type="EMBL" id="KAG2622010.1"/>
    </source>
</evidence>
<keyword evidence="3" id="KW-0472">Membrane</keyword>
<dbReference type="GO" id="GO:0005975">
    <property type="term" value="P:carbohydrate metabolic process"/>
    <property type="evidence" value="ECO:0007669"/>
    <property type="project" value="InterPro"/>
</dbReference>
<protein>
    <recommendedName>
        <fullName evidence="4">GH18 domain-containing protein</fullName>
    </recommendedName>
</protein>
<dbReference type="Gene3D" id="3.20.20.80">
    <property type="entry name" value="Glycosidases"/>
    <property type="match status" value="1"/>
</dbReference>
<dbReference type="InterPro" id="IPR001223">
    <property type="entry name" value="Glyco_hydro18_cat"/>
</dbReference>
<evidence type="ECO:0000259" key="4">
    <source>
        <dbReference type="PROSITE" id="PS51910"/>
    </source>
</evidence>
<dbReference type="PANTHER" id="PTHR46476">
    <property type="entry name" value="CHITINASE 2-LIKE"/>
    <property type="match status" value="1"/>
</dbReference>
<comment type="caution">
    <text evidence="5">The sequence shown here is derived from an EMBL/GenBank/DDBJ whole genome shotgun (WGS) entry which is preliminary data.</text>
</comment>
<dbReference type="GO" id="GO:0004553">
    <property type="term" value="F:hydrolase activity, hydrolyzing O-glycosyl compounds"/>
    <property type="evidence" value="ECO:0007669"/>
    <property type="project" value="InterPro"/>
</dbReference>
<feature type="transmembrane region" description="Helical" evidence="3">
    <location>
        <begin position="99"/>
        <end position="123"/>
    </location>
</feature>
<feature type="domain" description="GH18" evidence="4">
    <location>
        <begin position="131"/>
        <end position="418"/>
    </location>
</feature>
<keyword evidence="3" id="KW-0812">Transmembrane</keyword>
<dbReference type="PROSITE" id="PS51910">
    <property type="entry name" value="GH18_2"/>
    <property type="match status" value="1"/>
</dbReference>
<accession>A0A8T0UHJ8</accession>
<gene>
    <name evidence="5" type="ORF">PVAP13_3NG290700</name>
</gene>
<dbReference type="InterPro" id="IPR001579">
    <property type="entry name" value="Glyco_hydro_18_chit_AS"/>
</dbReference>
<evidence type="ECO:0000313" key="6">
    <source>
        <dbReference type="Proteomes" id="UP000823388"/>
    </source>
</evidence>
<dbReference type="InterPro" id="IPR000677">
    <property type="entry name" value="Chitinase-like"/>
</dbReference>
<dbReference type="Proteomes" id="UP000823388">
    <property type="component" value="Chromosome 3N"/>
</dbReference>
<dbReference type="SUPFAM" id="SSF51445">
    <property type="entry name" value="(Trans)glycosidases"/>
    <property type="match status" value="1"/>
</dbReference>
<dbReference type="EMBL" id="CM029042">
    <property type="protein sequence ID" value="KAG2622010.1"/>
    <property type="molecule type" value="Genomic_DNA"/>
</dbReference>
<reference evidence="5" key="1">
    <citation type="submission" date="2020-05" db="EMBL/GenBank/DDBJ databases">
        <title>WGS assembly of Panicum virgatum.</title>
        <authorList>
            <person name="Lovell J.T."/>
            <person name="Jenkins J."/>
            <person name="Shu S."/>
            <person name="Juenger T.E."/>
            <person name="Schmutz J."/>
        </authorList>
    </citation>
    <scope>NUCLEOTIDE SEQUENCE</scope>
    <source>
        <strain evidence="5">AP13</strain>
    </source>
</reference>
<dbReference type="InterPro" id="IPR017853">
    <property type="entry name" value="GH"/>
</dbReference>
<keyword evidence="1" id="KW-0378">Hydrolase</keyword>
<dbReference type="PRINTS" id="PR00551">
    <property type="entry name" value="2SGLOBULIN"/>
</dbReference>
<dbReference type="PROSITE" id="PS01095">
    <property type="entry name" value="GH18_1"/>
    <property type="match status" value="1"/>
</dbReference>
<keyword evidence="3" id="KW-1133">Transmembrane helix</keyword>
<evidence type="ECO:0000256" key="1">
    <source>
        <dbReference type="ARBA" id="ARBA00022801"/>
    </source>
</evidence>
<proteinExistence type="predicted"/>
<evidence type="ECO:0000256" key="3">
    <source>
        <dbReference type="SAM" id="Phobius"/>
    </source>
</evidence>
<evidence type="ECO:0000256" key="2">
    <source>
        <dbReference type="ARBA" id="ARBA00023295"/>
    </source>
</evidence>
<name>A0A8T0UHJ8_PANVG</name>
<organism evidence="5 6">
    <name type="scientific">Panicum virgatum</name>
    <name type="common">Blackwell switchgrass</name>
    <dbReference type="NCBI Taxonomy" id="38727"/>
    <lineage>
        <taxon>Eukaryota</taxon>
        <taxon>Viridiplantae</taxon>
        <taxon>Streptophyta</taxon>
        <taxon>Embryophyta</taxon>
        <taxon>Tracheophyta</taxon>
        <taxon>Spermatophyta</taxon>
        <taxon>Magnoliopsida</taxon>
        <taxon>Liliopsida</taxon>
        <taxon>Poales</taxon>
        <taxon>Poaceae</taxon>
        <taxon>PACMAD clade</taxon>
        <taxon>Panicoideae</taxon>
        <taxon>Panicodae</taxon>
        <taxon>Paniceae</taxon>
        <taxon>Panicinae</taxon>
        <taxon>Panicum</taxon>
        <taxon>Panicum sect. Hiantes</taxon>
    </lineage>
</organism>